<dbReference type="GO" id="GO:0030317">
    <property type="term" value="P:flagellated sperm motility"/>
    <property type="evidence" value="ECO:0007669"/>
    <property type="project" value="InterPro"/>
</dbReference>
<keyword evidence="9" id="KW-1185">Reference proteome</keyword>
<dbReference type="GeneID" id="116497936"/>
<dbReference type="PANTHER" id="PTHR31180">
    <property type="entry name" value="CILIA- AND FLAGELLA-ASSOCIATED PROTEIN 107-RELATED"/>
    <property type="match status" value="1"/>
</dbReference>
<evidence type="ECO:0000256" key="2">
    <source>
        <dbReference type="ARBA" id="ARBA00022490"/>
    </source>
</evidence>
<dbReference type="InParanoid" id="A0A6J3E2Q9"/>
<keyword evidence="5" id="KW-0206">Cytoskeleton</keyword>
<dbReference type="PANTHER" id="PTHR31180:SF3">
    <property type="entry name" value="EXPRESSED SEQUENCE EH456644"/>
    <property type="match status" value="1"/>
</dbReference>
<comment type="subunit">
    <text evidence="8">Microtubule inner protein component of sperm flagellar doublet microtubules.</text>
</comment>
<dbReference type="Pfam" id="PF06608">
    <property type="entry name" value="CFAP68"/>
    <property type="match status" value="1"/>
</dbReference>
<evidence type="ECO:0000256" key="5">
    <source>
        <dbReference type="ARBA" id="ARBA00023212"/>
    </source>
</evidence>
<evidence type="ECO:0000256" key="3">
    <source>
        <dbReference type="ARBA" id="ARBA00022846"/>
    </source>
</evidence>
<evidence type="ECO:0000256" key="7">
    <source>
        <dbReference type="ARBA" id="ARBA00035003"/>
    </source>
</evidence>
<evidence type="ECO:0000256" key="1">
    <source>
        <dbReference type="ARBA" id="ARBA00004611"/>
    </source>
</evidence>
<accession>A0A6J3E2Q9</accession>
<protein>
    <submittedName>
        <fullName evidence="10">UPF0686 protein C11orf1 homolog</fullName>
    </submittedName>
</protein>
<dbReference type="CTD" id="64776"/>
<dbReference type="InterPro" id="IPR037662">
    <property type="entry name" value="CFAP68/107"/>
</dbReference>
<dbReference type="InterPro" id="IPR009524">
    <property type="entry name" value="CFAP68"/>
</dbReference>
<keyword evidence="2" id="KW-0963">Cytoplasm</keyword>
<reference evidence="10" key="2">
    <citation type="submission" date="2025-08" db="UniProtKB">
        <authorList>
            <consortium name="RefSeq"/>
        </authorList>
    </citation>
    <scope>IDENTIFICATION</scope>
    <source>
        <tissue evidence="10">Lung</tissue>
    </source>
</reference>
<keyword evidence="6" id="KW-0966">Cell projection</keyword>
<evidence type="ECO:0000313" key="10">
    <source>
        <dbReference type="RefSeq" id="XP_032057891.1"/>
    </source>
</evidence>
<comment type="function">
    <text evidence="7">Microtubule inner protein (MIP) part of the dynein-decorated doublet microtubules (DMTs) in cilia axoneme, which is required for motile cilia beating.</text>
</comment>
<dbReference type="KEGG" id="aful:116497936"/>
<proteinExistence type="predicted"/>
<name>A0A6J3E2Q9_AYTFU</name>
<evidence type="ECO:0000256" key="8">
    <source>
        <dbReference type="ARBA" id="ARBA00046435"/>
    </source>
</evidence>
<dbReference type="Proteomes" id="UP000504639">
    <property type="component" value="Chromosome 22"/>
</dbReference>
<evidence type="ECO:0000313" key="9">
    <source>
        <dbReference type="Proteomes" id="UP000504639"/>
    </source>
</evidence>
<evidence type="ECO:0000256" key="6">
    <source>
        <dbReference type="ARBA" id="ARBA00023273"/>
    </source>
</evidence>
<dbReference type="GO" id="GO:0005634">
    <property type="term" value="C:nucleus"/>
    <property type="evidence" value="ECO:0007669"/>
    <property type="project" value="InterPro"/>
</dbReference>
<evidence type="ECO:0000256" key="4">
    <source>
        <dbReference type="ARBA" id="ARBA00023069"/>
    </source>
</evidence>
<dbReference type="GO" id="GO:0005930">
    <property type="term" value="C:axoneme"/>
    <property type="evidence" value="ECO:0007669"/>
    <property type="project" value="UniProtKB-ARBA"/>
</dbReference>
<dbReference type="AlphaFoldDB" id="A0A6J3E2Q9"/>
<sequence length="100" mass="11716">MPKNRFYSSLLGSFKHGERQTDRDSTSKFFQYGWRCTTNEDDYSNKTLIGNWNEERYDIQKIVQPKPLPSQDLDENLTGFQATSLNWNLLQINQLHSPAT</sequence>
<comment type="subcellular location">
    <subcellularLocation>
        <location evidence="1">Cytoplasm</location>
        <location evidence="1">Cytoskeleton</location>
        <location evidence="1">Flagellum axoneme</location>
    </subcellularLocation>
</comment>
<keyword evidence="4" id="KW-0969">Cilium</keyword>
<dbReference type="RefSeq" id="XP_032057891.1">
    <property type="nucleotide sequence ID" value="XM_032202000.1"/>
</dbReference>
<keyword evidence="3" id="KW-0282">Flagellum</keyword>
<gene>
    <name evidence="10" type="primary">C22H11orf1</name>
</gene>
<organism evidence="9 10">
    <name type="scientific">Aythya fuligula</name>
    <name type="common">Tufted duck</name>
    <name type="synonym">Anas fuligula</name>
    <dbReference type="NCBI Taxonomy" id="219594"/>
    <lineage>
        <taxon>Eukaryota</taxon>
        <taxon>Metazoa</taxon>
        <taxon>Chordata</taxon>
        <taxon>Craniata</taxon>
        <taxon>Vertebrata</taxon>
        <taxon>Euteleostomi</taxon>
        <taxon>Archelosauria</taxon>
        <taxon>Archosauria</taxon>
        <taxon>Dinosauria</taxon>
        <taxon>Saurischia</taxon>
        <taxon>Theropoda</taxon>
        <taxon>Coelurosauria</taxon>
        <taxon>Aves</taxon>
        <taxon>Neognathae</taxon>
        <taxon>Galloanserae</taxon>
        <taxon>Anseriformes</taxon>
        <taxon>Anatidae</taxon>
        <taxon>Aythyinae</taxon>
        <taxon>Aythya</taxon>
    </lineage>
</organism>
<reference evidence="9" key="1">
    <citation type="submission" date="2024-06" db="UniProtKB">
        <authorList>
            <consortium name="RefSeq"/>
        </authorList>
    </citation>
    <scope>NUCLEOTIDE SEQUENCE [LARGE SCALE GENOMIC DNA]</scope>
</reference>